<keyword evidence="3" id="KW-1185">Reference proteome</keyword>
<organism evidence="2 3">
    <name type="scientific">uncultured phage cr8_1</name>
    <dbReference type="NCBI Taxonomy" id="2772068"/>
    <lineage>
        <taxon>Viruses</taxon>
        <taxon>Duplodnaviria</taxon>
        <taxon>Heunggongvirae</taxon>
        <taxon>Uroviricota</taxon>
        <taxon>Caudoviricetes</taxon>
        <taxon>Crassvirales</taxon>
        <taxon>Intestiviridae</taxon>
        <taxon>Obtuvirinae</taxon>
        <taxon>Fohxhuevirus</taxon>
        <taxon>Fohxhuevirus gastrointestinalis</taxon>
    </lineage>
</organism>
<feature type="compositionally biased region" description="Basic and acidic residues" evidence="1">
    <location>
        <begin position="176"/>
        <end position="189"/>
    </location>
</feature>
<evidence type="ECO:0000256" key="1">
    <source>
        <dbReference type="SAM" id="MobiDB-lite"/>
    </source>
</evidence>
<dbReference type="GeneID" id="65129364"/>
<reference evidence="2 3" key="1">
    <citation type="submission" date="2020-07" db="EMBL/GenBank/DDBJ databases">
        <title>Taxonomic proposal: Crassvirales, a new order of highly abundant and diverse bacterial viruses.</title>
        <authorList>
            <person name="Shkoporov A.N."/>
            <person name="Stockdale S.R."/>
            <person name="Guerin E."/>
            <person name="Ross R.P."/>
            <person name="Hill C."/>
        </authorList>
    </citation>
    <scope>NUCLEOTIDE SEQUENCE [LARGE SCALE GENOMIC DNA]</scope>
</reference>
<feature type="region of interest" description="Disordered" evidence="1">
    <location>
        <begin position="168"/>
        <end position="189"/>
    </location>
</feature>
<dbReference type="EMBL" id="MT774384">
    <property type="protein sequence ID" value="QOR58881.1"/>
    <property type="molecule type" value="Genomic_DNA"/>
</dbReference>
<dbReference type="KEGG" id="vg:65129364"/>
<sequence length="189" mass="20599">MTTIKAIVNGVQVSNINGTISISITTNATFDGFVRNVDRNTGVIDYTRGMVSNVRFTMSQFVHFVNAIAPMHAYYFAGINPFELSQKDARDLLLGATMTFTRNFQPAGTEYVDANGEHKATNGDRFDTQILSIEPSDLNNAIIFDMERTPAMVMAAINAAKTVQPVITDDTATSSDDEKTADDKAAEAE</sequence>
<protein>
    <submittedName>
        <fullName evidence="2">Uncharacterized protein</fullName>
    </submittedName>
</protein>
<evidence type="ECO:0000313" key="2">
    <source>
        <dbReference type="EMBL" id="QOR58881.1"/>
    </source>
</evidence>
<name>A0A7M1RYB6_9CAUD</name>
<dbReference type="Proteomes" id="UP000594003">
    <property type="component" value="Segment"/>
</dbReference>
<accession>A0A7M1RYB6</accession>
<proteinExistence type="predicted"/>
<dbReference type="RefSeq" id="YP_010111039.1">
    <property type="nucleotide sequence ID" value="NC_055877.1"/>
</dbReference>
<evidence type="ECO:0000313" key="3">
    <source>
        <dbReference type="Proteomes" id="UP000594003"/>
    </source>
</evidence>